<evidence type="ECO:0000313" key="3">
    <source>
        <dbReference type="Proteomes" id="UP000030645"/>
    </source>
</evidence>
<accession>W9RA14</accession>
<sequence>MAMWVKMDLACHLNPKEMVLVNESADDENSQTKKRRRKRGKGKGKGKLVEDPDNCFTSLDNNAVRCNSNTRDCGSCQCNWR</sequence>
<dbReference type="EMBL" id="KE344499">
    <property type="protein sequence ID" value="EXB64359.1"/>
    <property type="molecule type" value="Genomic_DNA"/>
</dbReference>
<evidence type="ECO:0000313" key="2">
    <source>
        <dbReference type="EMBL" id="EXB64359.1"/>
    </source>
</evidence>
<evidence type="ECO:0000256" key="1">
    <source>
        <dbReference type="SAM" id="MobiDB-lite"/>
    </source>
</evidence>
<dbReference type="AlphaFoldDB" id="W9RA14"/>
<name>W9RA14_9ROSA</name>
<feature type="region of interest" description="Disordered" evidence="1">
    <location>
        <begin position="21"/>
        <end position="48"/>
    </location>
</feature>
<keyword evidence="3" id="KW-1185">Reference proteome</keyword>
<protein>
    <submittedName>
        <fullName evidence="2">Uncharacterized protein</fullName>
    </submittedName>
</protein>
<dbReference type="Proteomes" id="UP000030645">
    <property type="component" value="Unassembled WGS sequence"/>
</dbReference>
<organism evidence="2 3">
    <name type="scientific">Morus notabilis</name>
    <dbReference type="NCBI Taxonomy" id="981085"/>
    <lineage>
        <taxon>Eukaryota</taxon>
        <taxon>Viridiplantae</taxon>
        <taxon>Streptophyta</taxon>
        <taxon>Embryophyta</taxon>
        <taxon>Tracheophyta</taxon>
        <taxon>Spermatophyta</taxon>
        <taxon>Magnoliopsida</taxon>
        <taxon>eudicotyledons</taxon>
        <taxon>Gunneridae</taxon>
        <taxon>Pentapetalae</taxon>
        <taxon>rosids</taxon>
        <taxon>fabids</taxon>
        <taxon>Rosales</taxon>
        <taxon>Moraceae</taxon>
        <taxon>Moreae</taxon>
        <taxon>Morus</taxon>
    </lineage>
</organism>
<proteinExistence type="predicted"/>
<gene>
    <name evidence="2" type="ORF">L484_003027</name>
</gene>
<feature type="compositionally biased region" description="Basic residues" evidence="1">
    <location>
        <begin position="32"/>
        <end position="46"/>
    </location>
</feature>
<reference evidence="3" key="1">
    <citation type="submission" date="2013-01" db="EMBL/GenBank/DDBJ databases">
        <title>Draft Genome Sequence of a Mulberry Tree, Morus notabilis C.K. Schneid.</title>
        <authorList>
            <person name="He N."/>
            <person name="Zhao S."/>
        </authorList>
    </citation>
    <scope>NUCLEOTIDE SEQUENCE</scope>
</reference>